<dbReference type="Pfam" id="PF04203">
    <property type="entry name" value="Sortase"/>
    <property type="match status" value="1"/>
</dbReference>
<evidence type="ECO:0000256" key="2">
    <source>
        <dbReference type="PIRSR" id="PIRSR605754-1"/>
    </source>
</evidence>
<dbReference type="InterPro" id="IPR023365">
    <property type="entry name" value="Sortase_dom-sf"/>
</dbReference>
<dbReference type="InterPro" id="IPR005754">
    <property type="entry name" value="Sortase"/>
</dbReference>
<feature type="compositionally biased region" description="Basic and acidic residues" evidence="3">
    <location>
        <begin position="38"/>
        <end position="47"/>
    </location>
</feature>
<protein>
    <submittedName>
        <fullName evidence="4">Class B sortase</fullName>
        <ecNumber evidence="4">3.4.22.71</ecNumber>
    </submittedName>
</protein>
<dbReference type="EMBL" id="WWVQ01000026">
    <property type="protein sequence ID" value="MZL33781.1"/>
    <property type="molecule type" value="Genomic_DNA"/>
</dbReference>
<reference evidence="4 5" key="1">
    <citation type="journal article" date="2019" name="Nat. Med.">
        <title>A library of human gut bacterial isolates paired with longitudinal multiomics data enables mechanistic microbiome research.</title>
        <authorList>
            <person name="Poyet M."/>
            <person name="Groussin M."/>
            <person name="Gibbons S.M."/>
            <person name="Avila-Pacheco J."/>
            <person name="Jiang X."/>
            <person name="Kearney S.M."/>
            <person name="Perrotta A.R."/>
            <person name="Berdy B."/>
            <person name="Zhao S."/>
            <person name="Lieberman T.D."/>
            <person name="Swanson P.K."/>
            <person name="Smith M."/>
            <person name="Roesemann S."/>
            <person name="Alexander J.E."/>
            <person name="Rich S.A."/>
            <person name="Livny J."/>
            <person name="Vlamakis H."/>
            <person name="Clish C."/>
            <person name="Bullock K."/>
            <person name="Deik A."/>
            <person name="Scott J."/>
            <person name="Pierce K.A."/>
            <person name="Xavier R.J."/>
            <person name="Alm E.J."/>
        </authorList>
    </citation>
    <scope>NUCLEOTIDE SEQUENCE [LARGE SCALE GENOMIC DNA]</scope>
    <source>
        <strain evidence="4 5">BIOML-A1</strain>
    </source>
</reference>
<dbReference type="EC" id="3.4.22.71" evidence="4"/>
<dbReference type="AlphaFoldDB" id="A0A6L8T5V7"/>
<evidence type="ECO:0000313" key="5">
    <source>
        <dbReference type="Proteomes" id="UP000477285"/>
    </source>
</evidence>
<dbReference type="CDD" id="cd05826">
    <property type="entry name" value="Sortase_B"/>
    <property type="match status" value="1"/>
</dbReference>
<evidence type="ECO:0000256" key="1">
    <source>
        <dbReference type="ARBA" id="ARBA00022801"/>
    </source>
</evidence>
<feature type="compositionally biased region" description="Basic and acidic residues" evidence="3">
    <location>
        <begin position="15"/>
        <end position="28"/>
    </location>
</feature>
<comment type="caution">
    <text evidence="4">The sequence shown here is derived from an EMBL/GenBank/DDBJ whole genome shotgun (WGS) entry which is preliminary data.</text>
</comment>
<organism evidence="4 5">
    <name type="scientific">Blautia wexlerae</name>
    <dbReference type="NCBI Taxonomy" id="418240"/>
    <lineage>
        <taxon>Bacteria</taxon>
        <taxon>Bacillati</taxon>
        <taxon>Bacillota</taxon>
        <taxon>Clostridia</taxon>
        <taxon>Lachnospirales</taxon>
        <taxon>Lachnospiraceae</taxon>
        <taxon>Blautia</taxon>
    </lineage>
</organism>
<dbReference type="NCBIfam" id="TIGR03064">
    <property type="entry name" value="sortase_srtB"/>
    <property type="match status" value="1"/>
</dbReference>
<name>A0A6L8T5V7_9FIRM</name>
<feature type="region of interest" description="Disordered" evidence="3">
    <location>
        <begin position="1"/>
        <end position="47"/>
    </location>
</feature>
<evidence type="ECO:0000313" key="4">
    <source>
        <dbReference type="EMBL" id="MZL33781.1"/>
    </source>
</evidence>
<sequence length="250" mass="28787">MAGVKNRAGAGLLADGKKTDEDSSTKNSEKKRRKKQRRSSESKNKNCTDEIRESFGISWENLRKINSQTVAWITVPGADISYPVVQAADDEYYLKHNFRGEEDLFGCIFLEHDIKKNFTDSHSILYGHNIEGNMMFANLNRYEQPEFLKKCPEIEITTPKRKFLYKIFSVEQASSQSPAFEYGYKLSSPAYRRQLSILKNNSMYDTGVEPDERERMVTLITCNSRLDKEIRMAVHGICHECYGIEKAEPK</sequence>
<dbReference type="InterPro" id="IPR009835">
    <property type="entry name" value="SrtB"/>
</dbReference>
<dbReference type="GO" id="GO:0016787">
    <property type="term" value="F:hydrolase activity"/>
    <property type="evidence" value="ECO:0007669"/>
    <property type="project" value="UniProtKB-KW"/>
</dbReference>
<proteinExistence type="predicted"/>
<accession>A0A6L8T5V7</accession>
<dbReference type="SUPFAM" id="SSF63817">
    <property type="entry name" value="Sortase"/>
    <property type="match status" value="1"/>
</dbReference>
<dbReference type="Gene3D" id="2.40.260.10">
    <property type="entry name" value="Sortase"/>
    <property type="match status" value="1"/>
</dbReference>
<gene>
    <name evidence="4" type="primary">srtB</name>
    <name evidence="4" type="ORF">GT728_11380</name>
</gene>
<keyword evidence="1 4" id="KW-0378">Hydrolase</keyword>
<evidence type="ECO:0000256" key="3">
    <source>
        <dbReference type="SAM" id="MobiDB-lite"/>
    </source>
</evidence>
<dbReference type="Proteomes" id="UP000477285">
    <property type="component" value="Unassembled WGS sequence"/>
</dbReference>
<feature type="active site" description="Proton donor/acceptor" evidence="2">
    <location>
        <position position="128"/>
    </location>
</feature>
<feature type="active site" description="Acyl-thioester intermediate" evidence="2">
    <location>
        <position position="222"/>
    </location>
</feature>